<evidence type="ECO:0000256" key="12">
    <source>
        <dbReference type="SAM" id="MobiDB-lite"/>
    </source>
</evidence>
<dbReference type="GO" id="GO:0005634">
    <property type="term" value="C:nucleus"/>
    <property type="evidence" value="ECO:0007669"/>
    <property type="project" value="UniProtKB-SubCell"/>
</dbReference>
<comment type="caution">
    <text evidence="14">The sequence shown here is derived from an EMBL/GenBank/DDBJ whole genome shotgun (WGS) entry which is preliminary data.</text>
</comment>
<accession>A0AA40LD72</accession>
<dbReference type="Pfam" id="PF00595">
    <property type="entry name" value="PDZ"/>
    <property type="match status" value="2"/>
</dbReference>
<evidence type="ECO:0000256" key="2">
    <source>
        <dbReference type="ARBA" id="ARBA00022490"/>
    </source>
</evidence>
<dbReference type="CDD" id="cd06760">
    <property type="entry name" value="PDZ4_PDZD2-PDZ2_hPro-IL-16-like"/>
    <property type="match status" value="1"/>
</dbReference>
<keyword evidence="3 11" id="KW-0145">Chemotaxis</keyword>
<gene>
    <name evidence="11" type="primary">IL16</name>
    <name evidence="14" type="ORF">QTO34_012643</name>
</gene>
<evidence type="ECO:0000256" key="3">
    <source>
        <dbReference type="ARBA" id="ARBA00022500"/>
    </source>
</evidence>
<evidence type="ECO:0000256" key="7">
    <source>
        <dbReference type="ARBA" id="ARBA00023015"/>
    </source>
</evidence>
<keyword evidence="5 11" id="KW-0964">Secreted</keyword>
<comment type="function">
    <text evidence="10 11">Interleukin-16 stimulates a migratory response in CD4+ lymphocytes, monocytes, and eosinophils. Primes CD4+ T-cells for IL-2 and IL-15 responsiveness. Also induces T-lymphocyte expression of interleukin 2 receptor. Ligand for CD4.</text>
</comment>
<dbReference type="GO" id="GO:0005615">
    <property type="term" value="C:extracellular space"/>
    <property type="evidence" value="ECO:0007669"/>
    <property type="project" value="UniProtKB-KW"/>
</dbReference>
<feature type="region of interest" description="Disordered" evidence="12">
    <location>
        <begin position="1"/>
        <end position="27"/>
    </location>
</feature>
<dbReference type="Proteomes" id="UP001177744">
    <property type="component" value="Unassembled WGS sequence"/>
</dbReference>
<dbReference type="InterPro" id="IPR041489">
    <property type="entry name" value="PDZ_6"/>
</dbReference>
<evidence type="ECO:0000313" key="15">
    <source>
        <dbReference type="Proteomes" id="UP001177744"/>
    </source>
</evidence>
<dbReference type="Pfam" id="PF17820">
    <property type="entry name" value="PDZ_6"/>
    <property type="match status" value="1"/>
</dbReference>
<keyword evidence="7" id="KW-0805">Transcription regulation</keyword>
<feature type="region of interest" description="Disordered" evidence="12">
    <location>
        <begin position="705"/>
        <end position="946"/>
    </location>
</feature>
<feature type="compositionally biased region" description="Basic and acidic residues" evidence="12">
    <location>
        <begin position="453"/>
        <end position="480"/>
    </location>
</feature>
<dbReference type="InterPro" id="IPR020450">
    <property type="entry name" value="IL-16"/>
</dbReference>
<evidence type="ECO:0000256" key="9">
    <source>
        <dbReference type="ARBA" id="ARBA00023242"/>
    </source>
</evidence>
<dbReference type="FunFam" id="2.30.42.10:FF:000127">
    <property type="entry name" value="Pro-interleukin-16"/>
    <property type="match status" value="1"/>
</dbReference>
<feature type="compositionally biased region" description="Low complexity" evidence="12">
    <location>
        <begin position="495"/>
        <end position="513"/>
    </location>
</feature>
<evidence type="ECO:0000256" key="11">
    <source>
        <dbReference type="RuleBase" id="RU363135"/>
    </source>
</evidence>
<dbReference type="PANTHER" id="PTHR48484">
    <property type="entry name" value="PRO-INTERLEUKIN-16"/>
    <property type="match status" value="1"/>
</dbReference>
<dbReference type="GO" id="GO:0042609">
    <property type="term" value="F:CD4 receptor binding"/>
    <property type="evidence" value="ECO:0007669"/>
    <property type="project" value="TreeGrafter"/>
</dbReference>
<dbReference type="EMBL" id="JAULJE010000025">
    <property type="protein sequence ID" value="KAK1327737.1"/>
    <property type="molecule type" value="Genomic_DNA"/>
</dbReference>
<evidence type="ECO:0000256" key="1">
    <source>
        <dbReference type="ARBA" id="ARBA00004123"/>
    </source>
</evidence>
<evidence type="ECO:0000259" key="13">
    <source>
        <dbReference type="PROSITE" id="PS50106"/>
    </source>
</evidence>
<feature type="compositionally biased region" description="Gly residues" evidence="12">
    <location>
        <begin position="850"/>
        <end position="860"/>
    </location>
</feature>
<feature type="compositionally biased region" description="Pro residues" evidence="12">
    <location>
        <begin position="793"/>
        <end position="803"/>
    </location>
</feature>
<dbReference type="Gene3D" id="2.30.42.10">
    <property type="match status" value="3"/>
</dbReference>
<feature type="compositionally biased region" description="Pro residues" evidence="12">
    <location>
        <begin position="887"/>
        <end position="908"/>
    </location>
</feature>
<dbReference type="PRINTS" id="PR01931">
    <property type="entry name" value="INTRLEUKIN16"/>
</dbReference>
<dbReference type="InterPro" id="IPR055287">
    <property type="entry name" value="IL-16-like"/>
</dbReference>
<dbReference type="CDD" id="cd06762">
    <property type="entry name" value="PDZ6_PDZD2-PDZ3_hPro-IL-16-like"/>
    <property type="match status" value="1"/>
</dbReference>
<dbReference type="CDD" id="cd06759">
    <property type="entry name" value="PDZ3_PDZD2-PDZ1_hPro-IL-16-like"/>
    <property type="match status" value="1"/>
</dbReference>
<feature type="region of interest" description="Disordered" evidence="12">
    <location>
        <begin position="1159"/>
        <end position="1191"/>
    </location>
</feature>
<protein>
    <recommendedName>
        <fullName evidence="11">Pro-interleukin-16</fullName>
    </recommendedName>
    <component>
        <recommendedName>
            <fullName evidence="11">Interleukin-16</fullName>
            <shortName evidence="11">IL-16</shortName>
        </recommendedName>
        <alternativeName>
            <fullName evidence="11">Lymphocyte chemoattractant factor</fullName>
            <shortName evidence="11">LCF</shortName>
        </alternativeName>
    </component>
</protein>
<sequence length="1191" mass="122853">MAELRHRRGLWGSELTSHRGPSKGGELGACPLRQQAFQKPPPCRRLLKGLVHQRTGTQLPVIKSKSTGLVLQEASTASSQEKAGKPEAQSSSFVLPKACHRRTRSNSTSVNPYCAADTDLPGAGTTAAATDPTDRLSFSLCSGRKALSQQLDGPVGRAGGACRPMRSLSTAQLAPPSGGAQASVISSVVLMKGQAKGLGFSIVGGKDSIYGPIGIYVKTIFEGGAAAADGRLQEGDEILELNGESMAGLTHQDALQKFKVIGCAQEIPRTGFGQGTPKRGCSASRCAPACRRPPALGSRLSPPLGRSLSSGTCAPRDGSAFLLDTPEAPAGTARPSYRVLVEVSLQKEAGVGLGIGLCSVPYLQCLSGVFVHTLSPGSVAHLDGRLRCGDEIVEINDAPVTCMTLNDVYAVLSHCEPGPVPILVSRHPDPQVSEQQLKAAVAQAAEGLRFGKERPQWSLEGAKRLESSWHGRPAERERGKSSAPPQRRAPKAMVRSSSDSSCMSGSPGGSPRRGAPPPWDLGGGADSPRGSPRQSPPLAEARGDPPPLRTKKSLEIFVRKPASSKPKPPPRKYFKGDGDRPPSPAPSPEARPPPPRPHLTRLSHTEATVLTQSRFLFTPQEASQLLPPQEGTAARGPPALACCPGPKGGLQPASPEVAEPGSGGGGPVTARPPALQRQARVDGGPEGAEDPWVRISGCIRSLFSPVMSESHGPSLQPASLAQAGAPGPAEGAPRRLDAGNGAPKGPAPADGGAGKKGPPVAPKPAWFRQSLKGLRPRGPDPREPPAAASRKPSPAPRAPPGPPARASGSLRQKISCFETFGCSPLPPTAALRPSLQPPRSWAEASEPPGGQEGRGPGLWGRGPPPTAEQPPPGPHAAAEAGDGGAPGTPPPGPPPEDAPSPDPLPRLLPAPTAGAPGSVLKAPGQRARSFPLTRTRSLDVPPADGACPLYALSSRVSSAVMRSLLCLPASAPGSPRDGVSAASSPGPDPAASSTDSGFSLNECADPRWPAGGTPVPLGAEGVHGGPRGARGGRGLHPRARPVGPVPAQRGELRRFIEEVKELDAGHAEVPRFSPQQLESIHVTILHKEEGAGLGFSLAGGADLESREVTVHRVFPSGLAAQEGTIQKGDEVLSINGKSLKGATHSDALAILRQARDPRQAVVVTRRPAPTPGGRARPALLPGGSRPGHRGR</sequence>
<feature type="compositionally biased region" description="Low complexity" evidence="12">
    <location>
        <begin position="738"/>
        <end position="750"/>
    </location>
</feature>
<dbReference type="FunFam" id="2.30.42.10:FF:000122">
    <property type="entry name" value="Pro-interleukin-16"/>
    <property type="match status" value="1"/>
</dbReference>
<dbReference type="GO" id="GO:0005737">
    <property type="term" value="C:cytoplasm"/>
    <property type="evidence" value="ECO:0007669"/>
    <property type="project" value="UniProtKB-SubCell"/>
</dbReference>
<dbReference type="PROSITE" id="PS50106">
    <property type="entry name" value="PDZ"/>
    <property type="match status" value="3"/>
</dbReference>
<feature type="domain" description="PDZ" evidence="13">
    <location>
        <begin position="187"/>
        <end position="259"/>
    </location>
</feature>
<feature type="domain" description="PDZ" evidence="13">
    <location>
        <begin position="1081"/>
        <end position="1166"/>
    </location>
</feature>
<dbReference type="GO" id="GO:0050930">
    <property type="term" value="P:induction of positive chemotaxis"/>
    <property type="evidence" value="ECO:0007669"/>
    <property type="project" value="InterPro"/>
</dbReference>
<feature type="compositionally biased region" description="Polar residues" evidence="12">
    <location>
        <begin position="605"/>
        <end position="623"/>
    </location>
</feature>
<evidence type="ECO:0000256" key="10">
    <source>
        <dbReference type="ARBA" id="ARBA00024706"/>
    </source>
</evidence>
<evidence type="ECO:0000256" key="4">
    <source>
        <dbReference type="ARBA" id="ARBA00022514"/>
    </source>
</evidence>
<proteinExistence type="predicted"/>
<evidence type="ECO:0000313" key="14">
    <source>
        <dbReference type="EMBL" id="KAK1327737.1"/>
    </source>
</evidence>
<keyword evidence="15" id="KW-1185">Reference proteome</keyword>
<feature type="region of interest" description="Disordered" evidence="12">
    <location>
        <begin position="970"/>
        <end position="1045"/>
    </location>
</feature>
<dbReference type="SMART" id="SM00228">
    <property type="entry name" value="PDZ"/>
    <property type="match status" value="3"/>
</dbReference>
<feature type="region of interest" description="Disordered" evidence="12">
    <location>
        <begin position="73"/>
        <end position="92"/>
    </location>
</feature>
<reference evidence="14" key="1">
    <citation type="submission" date="2023-06" db="EMBL/GenBank/DDBJ databases">
        <title>Reference genome for the Northern bat (Eptesicus nilssonii), a most northern bat species.</title>
        <authorList>
            <person name="Laine V.N."/>
            <person name="Pulliainen A.T."/>
            <person name="Lilley T.M."/>
        </authorList>
    </citation>
    <scope>NUCLEOTIDE SEQUENCE</scope>
    <source>
        <strain evidence="14">BLF_Eptnil</strain>
        <tissue evidence="14">Kidney</tissue>
    </source>
</reference>
<comment type="subunit">
    <text evidence="11">Homotetramer.</text>
</comment>
<feature type="compositionally biased region" description="Pro residues" evidence="12">
    <location>
        <begin position="862"/>
        <end position="874"/>
    </location>
</feature>
<feature type="compositionally biased region" description="Low complexity" evidence="12">
    <location>
        <begin position="721"/>
        <end position="731"/>
    </location>
</feature>
<dbReference type="GO" id="GO:0030595">
    <property type="term" value="P:leukocyte chemotaxis"/>
    <property type="evidence" value="ECO:0007669"/>
    <property type="project" value="TreeGrafter"/>
</dbReference>
<dbReference type="InterPro" id="IPR036034">
    <property type="entry name" value="PDZ_sf"/>
</dbReference>
<dbReference type="GO" id="GO:0005125">
    <property type="term" value="F:cytokine activity"/>
    <property type="evidence" value="ECO:0007669"/>
    <property type="project" value="UniProtKB-KW"/>
</dbReference>
<feature type="compositionally biased region" description="Low complexity" evidence="12">
    <location>
        <begin position="980"/>
        <end position="996"/>
    </location>
</feature>
<feature type="compositionally biased region" description="Low complexity" evidence="12">
    <location>
        <begin position="1164"/>
        <end position="1178"/>
    </location>
</feature>
<dbReference type="AlphaFoldDB" id="A0AA40LD72"/>
<name>A0AA40LD72_CNENI</name>
<feature type="compositionally biased region" description="Pro residues" evidence="12">
    <location>
        <begin position="581"/>
        <end position="597"/>
    </location>
</feature>
<keyword evidence="8" id="KW-0804">Transcription</keyword>
<keyword evidence="4 11" id="KW-0202">Cytokine</keyword>
<comment type="subcellular location">
    <subcellularLocation>
        <location evidence="11">Cytoplasm</location>
    </subcellularLocation>
    <subcellularLocation>
        <location evidence="1 11">Nucleus</location>
    </subcellularLocation>
    <subcellularLocation>
        <location evidence="11">Secreted</location>
    </subcellularLocation>
</comment>
<keyword evidence="9 11" id="KW-0539">Nucleus</keyword>
<keyword evidence="6" id="KW-0677">Repeat</keyword>
<feature type="compositionally biased region" description="Gly residues" evidence="12">
    <location>
        <begin position="1021"/>
        <end position="1032"/>
    </location>
</feature>
<evidence type="ECO:0000256" key="8">
    <source>
        <dbReference type="ARBA" id="ARBA00023163"/>
    </source>
</evidence>
<dbReference type="InterPro" id="IPR001478">
    <property type="entry name" value="PDZ"/>
</dbReference>
<evidence type="ECO:0000256" key="5">
    <source>
        <dbReference type="ARBA" id="ARBA00022525"/>
    </source>
</evidence>
<evidence type="ECO:0000256" key="6">
    <source>
        <dbReference type="ARBA" id="ARBA00022737"/>
    </source>
</evidence>
<feature type="domain" description="PDZ" evidence="13">
    <location>
        <begin position="342"/>
        <end position="412"/>
    </location>
</feature>
<dbReference type="PANTHER" id="PTHR48484:SF2">
    <property type="entry name" value="PRO-INTERLEUKIN-16"/>
    <property type="match status" value="1"/>
</dbReference>
<keyword evidence="2 11" id="KW-0963">Cytoplasm</keyword>
<organism evidence="14 15">
    <name type="scientific">Cnephaeus nilssonii</name>
    <name type="common">Northern bat</name>
    <name type="synonym">Eptesicus nilssonii</name>
    <dbReference type="NCBI Taxonomy" id="3371016"/>
    <lineage>
        <taxon>Eukaryota</taxon>
        <taxon>Metazoa</taxon>
        <taxon>Chordata</taxon>
        <taxon>Craniata</taxon>
        <taxon>Vertebrata</taxon>
        <taxon>Euteleostomi</taxon>
        <taxon>Mammalia</taxon>
        <taxon>Eutheria</taxon>
        <taxon>Laurasiatheria</taxon>
        <taxon>Chiroptera</taxon>
        <taxon>Yangochiroptera</taxon>
        <taxon>Vespertilionidae</taxon>
        <taxon>Cnephaeus</taxon>
    </lineage>
</organism>
<dbReference type="SUPFAM" id="SSF50156">
    <property type="entry name" value="PDZ domain-like"/>
    <property type="match status" value="3"/>
</dbReference>
<feature type="region of interest" description="Disordered" evidence="12">
    <location>
        <begin position="453"/>
        <end position="693"/>
    </location>
</feature>